<dbReference type="SMART" id="SM00829">
    <property type="entry name" value="PKS_ER"/>
    <property type="match status" value="1"/>
</dbReference>
<dbReference type="PANTHER" id="PTHR43677">
    <property type="entry name" value="SHORT-CHAIN DEHYDROGENASE/REDUCTASE"/>
    <property type="match status" value="1"/>
</dbReference>
<dbReference type="SUPFAM" id="SSF51735">
    <property type="entry name" value="NAD(P)-binding Rossmann-fold domains"/>
    <property type="match status" value="1"/>
</dbReference>
<feature type="domain" description="Enoyl reductase (ER)" evidence="1">
    <location>
        <begin position="10"/>
        <end position="269"/>
    </location>
</feature>
<evidence type="ECO:0000313" key="2">
    <source>
        <dbReference type="EMBL" id="USJ27759.1"/>
    </source>
</evidence>
<dbReference type="AlphaFoldDB" id="A0A9Q9DDM3"/>
<name>A0A9Q9DDM3_ENSAD</name>
<reference evidence="2" key="1">
    <citation type="submission" date="2022-06" db="EMBL/GenBank/DDBJ databases">
        <title>Physiological and biochemical characterization and genomic elucidation of a strain of the genus Ensifer adhaerens M8 that combines arsenic oxidation and chromium reduction.</title>
        <authorList>
            <person name="Li X."/>
            <person name="Yu c."/>
        </authorList>
    </citation>
    <scope>NUCLEOTIDE SEQUENCE</scope>
    <source>
        <strain evidence="2">M8</strain>
        <plasmid evidence="2">pB</plasmid>
    </source>
</reference>
<evidence type="ECO:0000259" key="1">
    <source>
        <dbReference type="SMART" id="SM00829"/>
    </source>
</evidence>
<dbReference type="Gene3D" id="3.40.50.720">
    <property type="entry name" value="NAD(P)-binding Rossmann-like Domain"/>
    <property type="match status" value="1"/>
</dbReference>
<dbReference type="GO" id="GO:0016491">
    <property type="term" value="F:oxidoreductase activity"/>
    <property type="evidence" value="ECO:0007669"/>
    <property type="project" value="InterPro"/>
</dbReference>
<dbReference type="Proteomes" id="UP001055460">
    <property type="component" value="Plasmid pB"/>
</dbReference>
<proteinExistence type="predicted"/>
<dbReference type="OrthoDB" id="9787435at2"/>
<keyword evidence="2" id="KW-0614">Plasmid</keyword>
<sequence length="324" mass="34102">MKAAIVAAMGREPVLGEVSPPAPLFGENWIKVTAAAISHVAKARVSGAHYSANEVFPFVVGIDGVGKLDDGRRVYFGLPRPPFGSMAEYVVAAPRFCVPLPDDLDDFTAAAVANPGASSWAALTERARLQPGETVLINGATGTAGRLAVRIAKWLGAGKIVATGRNPIALGELKQSGAVTTIQLAAEPEALERRLVDEFEQGIDIVIDYLWGKSAVCLLTAAAKAGRDRPPVRFVQVGSAASSEISLPGALLRASALELMGCGIGSVSVQRLVEITGEVLRATIPGNLDINFRKVPFADFDKAWPKDDSTSRTVFDLTQGATWG</sequence>
<dbReference type="InterPro" id="IPR011032">
    <property type="entry name" value="GroES-like_sf"/>
</dbReference>
<dbReference type="SUPFAM" id="SSF50129">
    <property type="entry name" value="GroES-like"/>
    <property type="match status" value="1"/>
</dbReference>
<protein>
    <submittedName>
        <fullName evidence="2">Zinc-binding alcohol dehydrogenase family protein</fullName>
    </submittedName>
</protein>
<dbReference type="EMBL" id="CP098809">
    <property type="protein sequence ID" value="USJ27759.1"/>
    <property type="molecule type" value="Genomic_DNA"/>
</dbReference>
<gene>
    <name evidence="2" type="ORF">NE863_28080</name>
</gene>
<dbReference type="InterPro" id="IPR051397">
    <property type="entry name" value="Zn-ADH-like_protein"/>
</dbReference>
<dbReference type="InterPro" id="IPR020843">
    <property type="entry name" value="ER"/>
</dbReference>
<organism evidence="2 3">
    <name type="scientific">Ensifer adhaerens</name>
    <name type="common">Sinorhizobium morelense</name>
    <dbReference type="NCBI Taxonomy" id="106592"/>
    <lineage>
        <taxon>Bacteria</taxon>
        <taxon>Pseudomonadati</taxon>
        <taxon>Pseudomonadota</taxon>
        <taxon>Alphaproteobacteria</taxon>
        <taxon>Hyphomicrobiales</taxon>
        <taxon>Rhizobiaceae</taxon>
        <taxon>Sinorhizobium/Ensifer group</taxon>
        <taxon>Ensifer</taxon>
    </lineage>
</organism>
<evidence type="ECO:0000313" key="3">
    <source>
        <dbReference type="Proteomes" id="UP001055460"/>
    </source>
</evidence>
<geneLocation type="plasmid" evidence="2 3">
    <name>pB</name>
</geneLocation>
<dbReference type="InterPro" id="IPR036291">
    <property type="entry name" value="NAD(P)-bd_dom_sf"/>
</dbReference>
<dbReference type="RefSeq" id="WP_060520149.1">
    <property type="nucleotide sequence ID" value="NZ_CAXURO020000003.1"/>
</dbReference>
<dbReference type="Gene3D" id="3.90.180.10">
    <property type="entry name" value="Medium-chain alcohol dehydrogenases, catalytic domain"/>
    <property type="match status" value="1"/>
</dbReference>
<dbReference type="PANTHER" id="PTHR43677:SF11">
    <property type="entry name" value="ZINC-CONTAINING ALCOHOL DEHYDROGENASE"/>
    <property type="match status" value="1"/>
</dbReference>
<accession>A0A9Q9DDM3</accession>